<name>A0A645A7S4_9ZZZZ</name>
<comment type="caution">
    <text evidence="1">The sequence shown here is derived from an EMBL/GenBank/DDBJ whole genome shotgun (WGS) entry which is preliminary data.</text>
</comment>
<evidence type="ECO:0000313" key="1">
    <source>
        <dbReference type="EMBL" id="MPM48966.1"/>
    </source>
</evidence>
<proteinExistence type="predicted"/>
<organism evidence="1">
    <name type="scientific">bioreactor metagenome</name>
    <dbReference type="NCBI Taxonomy" id="1076179"/>
    <lineage>
        <taxon>unclassified sequences</taxon>
        <taxon>metagenomes</taxon>
        <taxon>ecological metagenomes</taxon>
    </lineage>
</organism>
<accession>A0A645A7S4</accession>
<gene>
    <name evidence="1" type="ORF">SDC9_95693</name>
</gene>
<dbReference type="AlphaFoldDB" id="A0A645A7S4"/>
<sequence>MNLVHLAYRHARRAEHLRRALGCVERKAHLKEAAHRVRNLHLVGVPNGHEQAAAPPHLVARGNESLVERFLARLADAEHLARGLHLRVEQNVHVRKLFKREHRHLYRDIRRGFVEPRAVAHVRQAFAEHGARREVDHRYARHLADVRHGTRRTGIDLDDVDFVLVDDILNVHEPLRVQRERELARVLDDPLNQRSAEVPRGIDRNRVAGVHPRAFNVLHNAGN</sequence>
<dbReference type="EMBL" id="VSSQ01012328">
    <property type="protein sequence ID" value="MPM48966.1"/>
    <property type="molecule type" value="Genomic_DNA"/>
</dbReference>
<protein>
    <submittedName>
        <fullName evidence="1">Uncharacterized protein</fullName>
    </submittedName>
</protein>
<reference evidence="1" key="1">
    <citation type="submission" date="2019-08" db="EMBL/GenBank/DDBJ databases">
        <authorList>
            <person name="Kucharzyk K."/>
            <person name="Murdoch R.W."/>
            <person name="Higgins S."/>
            <person name="Loffler F."/>
        </authorList>
    </citation>
    <scope>NUCLEOTIDE SEQUENCE</scope>
</reference>